<accession>A0A010SCF8</accession>
<sequence length="519" mass="58221">MFDGGDASVTLQDLFPETGDTASLENVYGDDVKTIDLGLRANTRLQSESSSEGEAYRTLIDSGNRMSVDLSNDPMLNQADQVRSPDFMDGFKQNFADCTSTEVFENVTKNAHVANYKTCERVVDQGGNVEFLHDYKVGVIEYVSGQPNFQSCGPGCLYIWVGMVGDNYWSGNCKIYEEYTRFRVIAKDAIISATVDRAVFDESFVRLEDQREPLVDVGRAIQARVLQWVALPVGVGIGHTKTLAKAAQHASKIWREKTGGVVDLRKPEAVEWLLRRMPVEEVWGIGRRMRDNLAGEGIKTAWELSHAEPRTMGRKYSVVLERTIRELRGESCIDMEQSPPDTQTICSSKMFGQRVHTIEGLGQALATYIHKAAEKLRKQRSLCGGLRIGIQTSFHGDGPKYANAATVIPDYPTDDVRVLTKHALRALEGIYRPGFAYSKAEVMLMDLRKRGEYTQDLFTPSQPARTDALMSVMDKINRRWGHDCLRTAAVPLSPDWGMRRALLSPSYMTSWDQMWTVQC</sequence>
<keyword evidence="2" id="KW-0227">DNA damage</keyword>
<evidence type="ECO:0000259" key="6">
    <source>
        <dbReference type="PROSITE" id="PS50173"/>
    </source>
</evidence>
<proteinExistence type="inferred from homology"/>
<comment type="caution">
    <text evidence="7">The sequence shown here is derived from an EMBL/GenBank/DDBJ whole genome shotgun (WGS) entry which is preliminary data.</text>
</comment>
<dbReference type="Gene3D" id="3.30.70.270">
    <property type="match status" value="1"/>
</dbReference>
<dbReference type="PROSITE" id="PS50173">
    <property type="entry name" value="UMUC"/>
    <property type="match status" value="1"/>
</dbReference>
<dbReference type="SUPFAM" id="SSF56672">
    <property type="entry name" value="DNA/RNA polymerases"/>
    <property type="match status" value="1"/>
</dbReference>
<name>A0A010SCF8_PSEFL</name>
<dbReference type="Gene3D" id="1.10.150.20">
    <property type="entry name" value="5' to 3' exonuclease, C-terminal subdomain"/>
    <property type="match status" value="1"/>
</dbReference>
<dbReference type="GO" id="GO:0003887">
    <property type="term" value="F:DNA-directed DNA polymerase activity"/>
    <property type="evidence" value="ECO:0007669"/>
    <property type="project" value="UniProtKB-EC"/>
</dbReference>
<dbReference type="InterPro" id="IPR050116">
    <property type="entry name" value="DNA_polymerase-Y"/>
</dbReference>
<evidence type="ECO:0000256" key="4">
    <source>
        <dbReference type="ARBA" id="ARBA00023204"/>
    </source>
</evidence>
<dbReference type="PANTHER" id="PTHR11076:SF34">
    <property type="entry name" value="PROTEIN UMUC"/>
    <property type="match status" value="1"/>
</dbReference>
<dbReference type="Pfam" id="PF00817">
    <property type="entry name" value="IMS"/>
    <property type="match status" value="1"/>
</dbReference>
<dbReference type="EMBL" id="AFOY02000029">
    <property type="protein sequence ID" value="EXF90990.1"/>
    <property type="molecule type" value="Genomic_DNA"/>
</dbReference>
<evidence type="ECO:0000313" key="8">
    <source>
        <dbReference type="Proteomes" id="UP000022611"/>
    </source>
</evidence>
<dbReference type="GO" id="GO:0006281">
    <property type="term" value="P:DNA repair"/>
    <property type="evidence" value="ECO:0007669"/>
    <property type="project" value="UniProtKB-KW"/>
</dbReference>
<keyword evidence="3" id="KW-0741">SOS mutagenesis</keyword>
<dbReference type="PATRIC" id="fig|1042209.11.peg.32"/>
<dbReference type="InterPro" id="IPR043128">
    <property type="entry name" value="Rev_trsase/Diguanyl_cyclase"/>
</dbReference>
<dbReference type="AlphaFoldDB" id="A0A010SCF8"/>
<feature type="domain" description="UmuC" evidence="6">
    <location>
        <begin position="175"/>
        <end position="286"/>
    </location>
</feature>
<evidence type="ECO:0000256" key="2">
    <source>
        <dbReference type="ARBA" id="ARBA00022763"/>
    </source>
</evidence>
<gene>
    <name evidence="7" type="ORF">HK44_029170</name>
</gene>
<dbReference type="Pfam" id="PF13438">
    <property type="entry name" value="DUF4113"/>
    <property type="match status" value="1"/>
</dbReference>
<comment type="similarity">
    <text evidence="1">Belongs to the DNA polymerase type-Y family.</text>
</comment>
<dbReference type="PANTHER" id="PTHR11076">
    <property type="entry name" value="DNA REPAIR POLYMERASE UMUC / TRANSFERASE FAMILY MEMBER"/>
    <property type="match status" value="1"/>
</dbReference>
<keyword evidence="7" id="KW-0808">Transferase</keyword>
<dbReference type="GO" id="GO:0003684">
    <property type="term" value="F:damaged DNA binding"/>
    <property type="evidence" value="ECO:0007669"/>
    <property type="project" value="InterPro"/>
</dbReference>
<evidence type="ECO:0000256" key="3">
    <source>
        <dbReference type="ARBA" id="ARBA00023199"/>
    </source>
</evidence>
<dbReference type="CDD" id="cd01700">
    <property type="entry name" value="PolY_Pol_V_umuC"/>
    <property type="match status" value="1"/>
</dbReference>
<organism evidence="7 8">
    <name type="scientific">Pseudomonas fluorescens HK44</name>
    <dbReference type="NCBI Taxonomy" id="1042209"/>
    <lineage>
        <taxon>Bacteria</taxon>
        <taxon>Pseudomonadati</taxon>
        <taxon>Pseudomonadota</taxon>
        <taxon>Gammaproteobacteria</taxon>
        <taxon>Pseudomonadales</taxon>
        <taxon>Pseudomonadaceae</taxon>
        <taxon>Pseudomonas</taxon>
    </lineage>
</organism>
<evidence type="ECO:0000313" key="7">
    <source>
        <dbReference type="EMBL" id="EXF90990.1"/>
    </source>
</evidence>
<dbReference type="GO" id="GO:0005829">
    <property type="term" value="C:cytosol"/>
    <property type="evidence" value="ECO:0007669"/>
    <property type="project" value="TreeGrafter"/>
</dbReference>
<dbReference type="InterPro" id="IPR017961">
    <property type="entry name" value="DNA_pol_Y-fam_little_finger"/>
</dbReference>
<keyword evidence="7" id="KW-0548">Nucleotidyltransferase</keyword>
<dbReference type="Proteomes" id="UP000022611">
    <property type="component" value="Unassembled WGS sequence"/>
</dbReference>
<dbReference type="Pfam" id="PF11799">
    <property type="entry name" value="IMS_C"/>
    <property type="match status" value="1"/>
</dbReference>
<protein>
    <submittedName>
        <fullName evidence="7">DNA polymerase V subunit UmuC</fullName>
        <ecNumber evidence="7">2.7.7.7</ecNumber>
    </submittedName>
</protein>
<dbReference type="InterPro" id="IPR001126">
    <property type="entry name" value="UmuC"/>
</dbReference>
<dbReference type="HOGENOM" id="CLU_524650_0_0_6"/>
<dbReference type="GO" id="GO:0009432">
    <property type="term" value="P:SOS response"/>
    <property type="evidence" value="ECO:0007669"/>
    <property type="project" value="UniProtKB-KW"/>
</dbReference>
<keyword evidence="5" id="KW-0742">SOS response</keyword>
<keyword evidence="4" id="KW-0234">DNA repair</keyword>
<geneLocation type="plasmid" evidence="7">
    <name>pUTK21</name>
</geneLocation>
<reference evidence="7 8" key="1">
    <citation type="journal article" date="2011" name="J. Bacteriol.">
        <title>Draft genome sequence of the polycyclic aromatic hydrocarbon-degrading, genetically engineered bioluminescent bioreporter Pseudomonas fluorescens HK44.</title>
        <authorList>
            <person name="Chauhan A."/>
            <person name="Layton A.C."/>
            <person name="Williams D.E."/>
            <person name="Smartt A.E."/>
            <person name="Ripp S."/>
            <person name="Karpinets T.V."/>
            <person name="Brown S.D."/>
            <person name="Sayler G.S."/>
        </authorList>
    </citation>
    <scope>NUCLEOTIDE SEQUENCE [LARGE SCALE GENOMIC DNA]</scope>
    <source>
        <strain evidence="7 8">HK44</strain>
        <plasmid evidence="7">pUTK21</plasmid>
    </source>
</reference>
<dbReference type="GO" id="GO:0042276">
    <property type="term" value="P:error-prone translesion synthesis"/>
    <property type="evidence" value="ECO:0007669"/>
    <property type="project" value="TreeGrafter"/>
</dbReference>
<dbReference type="EC" id="2.7.7.7" evidence="7"/>
<evidence type="ECO:0000256" key="5">
    <source>
        <dbReference type="ARBA" id="ARBA00023236"/>
    </source>
</evidence>
<evidence type="ECO:0000256" key="1">
    <source>
        <dbReference type="ARBA" id="ARBA00010945"/>
    </source>
</evidence>
<dbReference type="InterPro" id="IPR025188">
    <property type="entry name" value="DUF4113"/>
</dbReference>
<dbReference type="InterPro" id="IPR043502">
    <property type="entry name" value="DNA/RNA_pol_sf"/>
</dbReference>
<keyword evidence="7" id="KW-0614">Plasmid</keyword>